<organism evidence="2 3">
    <name type="scientific">Halpernia humi</name>
    <dbReference type="NCBI Taxonomy" id="493375"/>
    <lineage>
        <taxon>Bacteria</taxon>
        <taxon>Pseudomonadati</taxon>
        <taxon>Bacteroidota</taxon>
        <taxon>Flavobacteriia</taxon>
        <taxon>Flavobacteriales</taxon>
        <taxon>Weeksellaceae</taxon>
        <taxon>Chryseobacterium group</taxon>
        <taxon>Halpernia</taxon>
    </lineage>
</organism>
<evidence type="ECO:0000313" key="3">
    <source>
        <dbReference type="Proteomes" id="UP000236738"/>
    </source>
</evidence>
<dbReference type="Proteomes" id="UP000236738">
    <property type="component" value="Unassembled WGS sequence"/>
</dbReference>
<gene>
    <name evidence="2" type="ORF">SAMN05421847_0111</name>
</gene>
<dbReference type="AlphaFoldDB" id="A0A1H5SFK3"/>
<evidence type="ECO:0000259" key="1">
    <source>
        <dbReference type="Pfam" id="PF07566"/>
    </source>
</evidence>
<proteinExistence type="predicted"/>
<dbReference type="InterPro" id="IPR011440">
    <property type="entry name" value="DUF1543"/>
</dbReference>
<keyword evidence="3" id="KW-1185">Reference proteome</keyword>
<dbReference type="Gene3D" id="3.10.20.10">
    <property type="match status" value="2"/>
</dbReference>
<feature type="domain" description="DUF1543" evidence="1">
    <location>
        <begin position="23"/>
        <end position="72"/>
    </location>
</feature>
<reference evidence="3" key="1">
    <citation type="submission" date="2016-10" db="EMBL/GenBank/DDBJ databases">
        <authorList>
            <person name="Varghese N."/>
            <person name="Submissions S."/>
        </authorList>
    </citation>
    <scope>NUCLEOTIDE SEQUENCE [LARGE SCALE GENOMIC DNA]</scope>
    <source>
        <strain evidence="3">DSM 21580</strain>
    </source>
</reference>
<dbReference type="EMBL" id="FNUS01000001">
    <property type="protein sequence ID" value="SEF48537.1"/>
    <property type="molecule type" value="Genomic_DNA"/>
</dbReference>
<accession>A0A1H5SFK3</accession>
<sequence>MYNFLKMQKLFYVIIGATPKGRTTEQHDVFFGIAEHIKDLIPEMKTFWPETKGKFHLDAYQEVRFVDGFELKIVPRTSTNENISKHLFFINLGGYKPGVFQEFHEMHLMAGKKMSEIIKRVKKTEFYKTFGFTGAESHIDDKYAVDIDDIYKVDDLLSLKTKEKYQIILVKSSAENQENITNIGYFSLKSLK</sequence>
<protein>
    <recommendedName>
        <fullName evidence="1">DUF1543 domain-containing protein</fullName>
    </recommendedName>
</protein>
<dbReference type="Pfam" id="PF07566">
    <property type="entry name" value="DUF1543"/>
    <property type="match status" value="1"/>
</dbReference>
<name>A0A1H5SFK3_9FLAO</name>
<evidence type="ECO:0000313" key="2">
    <source>
        <dbReference type="EMBL" id="SEF48537.1"/>
    </source>
</evidence>